<proteinExistence type="predicted"/>
<evidence type="ECO:0000313" key="1">
    <source>
        <dbReference type="EMBL" id="CAG6477353.1"/>
    </source>
</evidence>
<dbReference type="EMBL" id="HBUE01080657">
    <property type="protein sequence ID" value="CAG6477353.1"/>
    <property type="molecule type" value="Transcribed_RNA"/>
</dbReference>
<dbReference type="EMBL" id="HBUE01177054">
    <property type="protein sequence ID" value="CAG6518322.1"/>
    <property type="molecule type" value="Transcribed_RNA"/>
</dbReference>
<name>A0A8D8BL32_CULPI</name>
<protein>
    <submittedName>
        <fullName evidence="1">(northern house mosquito) hypothetical protein</fullName>
    </submittedName>
</protein>
<dbReference type="EMBL" id="HBUE01282572">
    <property type="protein sequence ID" value="CAG6569854.1"/>
    <property type="molecule type" value="Transcribed_RNA"/>
</dbReference>
<organism evidence="1">
    <name type="scientific">Culex pipiens</name>
    <name type="common">House mosquito</name>
    <dbReference type="NCBI Taxonomy" id="7175"/>
    <lineage>
        <taxon>Eukaryota</taxon>
        <taxon>Metazoa</taxon>
        <taxon>Ecdysozoa</taxon>
        <taxon>Arthropoda</taxon>
        <taxon>Hexapoda</taxon>
        <taxon>Insecta</taxon>
        <taxon>Pterygota</taxon>
        <taxon>Neoptera</taxon>
        <taxon>Endopterygota</taxon>
        <taxon>Diptera</taxon>
        <taxon>Nematocera</taxon>
        <taxon>Culicoidea</taxon>
        <taxon>Culicidae</taxon>
        <taxon>Culicinae</taxon>
        <taxon>Culicini</taxon>
        <taxon>Culex</taxon>
        <taxon>Culex</taxon>
    </lineage>
</organism>
<reference evidence="1" key="1">
    <citation type="submission" date="2021-05" db="EMBL/GenBank/DDBJ databases">
        <authorList>
            <person name="Alioto T."/>
            <person name="Alioto T."/>
            <person name="Gomez Garrido J."/>
        </authorList>
    </citation>
    <scope>NUCLEOTIDE SEQUENCE</scope>
</reference>
<sequence length="120" mass="13830">MSKTFLKNLLKQILLFHRSSRILLLKSVIQSMSLFPKLSKLNWTALVVSHKPALYLKLFEFICNANNSSGSTILILKRFFIIFVIHFQTSFASPQHLMRCVIVSMFPHKIQLLESIPAIL</sequence>
<accession>A0A8D8BL32</accession>
<dbReference type="AlphaFoldDB" id="A0A8D8BL32"/>